<accession>A0ABP7GSR6</accession>
<evidence type="ECO:0000313" key="2">
    <source>
        <dbReference type="Proteomes" id="UP001500748"/>
    </source>
</evidence>
<organism evidence="1 2">
    <name type="scientific">Flavobacterium ginsengiterrae</name>
    <dbReference type="NCBI Taxonomy" id="871695"/>
    <lineage>
        <taxon>Bacteria</taxon>
        <taxon>Pseudomonadati</taxon>
        <taxon>Bacteroidota</taxon>
        <taxon>Flavobacteriia</taxon>
        <taxon>Flavobacteriales</taxon>
        <taxon>Flavobacteriaceae</taxon>
        <taxon>Flavobacterium</taxon>
    </lineage>
</organism>
<proteinExistence type="predicted"/>
<keyword evidence="2" id="KW-1185">Reference proteome</keyword>
<dbReference type="Proteomes" id="UP001500748">
    <property type="component" value="Unassembled WGS sequence"/>
</dbReference>
<gene>
    <name evidence="1" type="ORF">GCM10022423_29540</name>
</gene>
<comment type="caution">
    <text evidence="1">The sequence shown here is derived from an EMBL/GenBank/DDBJ whole genome shotgun (WGS) entry which is preliminary data.</text>
</comment>
<protein>
    <submittedName>
        <fullName evidence="1">Uncharacterized protein</fullName>
    </submittedName>
</protein>
<evidence type="ECO:0000313" key="1">
    <source>
        <dbReference type="EMBL" id="GAA3773171.1"/>
    </source>
</evidence>
<sequence>MPYNQVHFKETEYFAVVQNCAGFQVVRMFIAYKHMKKNFAPTYFHHEVMQHWIATNGEVRTLSRSNNVFSSAPDAWKFYFPLEIKPKDFSRNAKFFINPYKVYPQMKVLPILRRNGFKASVYDITPHLLFSSLLSDPITETLLKARQLSLLQYYLRVSGQDIRRNWQTVKTVIRHKYKISDVSIWEDYLQLLRYFKKDPAIPLCACPENLHDSHD</sequence>
<dbReference type="EMBL" id="BAABDU010000004">
    <property type="protein sequence ID" value="GAA3773171.1"/>
    <property type="molecule type" value="Genomic_DNA"/>
</dbReference>
<reference evidence="2" key="1">
    <citation type="journal article" date="2019" name="Int. J. Syst. Evol. Microbiol.">
        <title>The Global Catalogue of Microorganisms (GCM) 10K type strain sequencing project: providing services to taxonomists for standard genome sequencing and annotation.</title>
        <authorList>
            <consortium name="The Broad Institute Genomics Platform"/>
            <consortium name="The Broad Institute Genome Sequencing Center for Infectious Disease"/>
            <person name="Wu L."/>
            <person name="Ma J."/>
        </authorList>
    </citation>
    <scope>NUCLEOTIDE SEQUENCE [LARGE SCALE GENOMIC DNA]</scope>
    <source>
        <strain evidence="2">JCM 17337</strain>
    </source>
</reference>
<name>A0ABP7GSR6_9FLAO</name>